<feature type="region of interest" description="Disordered" evidence="1">
    <location>
        <begin position="1"/>
        <end position="44"/>
    </location>
</feature>
<accession>A0A9Q1FYG2</accession>
<dbReference type="EMBL" id="JAINUF010000003">
    <property type="protein sequence ID" value="KAJ8369535.1"/>
    <property type="molecule type" value="Genomic_DNA"/>
</dbReference>
<keyword evidence="3" id="KW-1185">Reference proteome</keyword>
<name>A0A9Q1FYG2_SYNKA</name>
<dbReference type="OrthoDB" id="9387838at2759"/>
<evidence type="ECO:0000313" key="2">
    <source>
        <dbReference type="EMBL" id="KAJ8369535.1"/>
    </source>
</evidence>
<feature type="compositionally biased region" description="Basic and acidic residues" evidence="1">
    <location>
        <begin position="66"/>
        <end position="91"/>
    </location>
</feature>
<reference evidence="2" key="1">
    <citation type="journal article" date="2023" name="Science">
        <title>Genome structures resolve the early diversification of teleost fishes.</title>
        <authorList>
            <person name="Parey E."/>
            <person name="Louis A."/>
            <person name="Montfort J."/>
            <person name="Bouchez O."/>
            <person name="Roques C."/>
            <person name="Iampietro C."/>
            <person name="Lluch J."/>
            <person name="Castinel A."/>
            <person name="Donnadieu C."/>
            <person name="Desvignes T."/>
            <person name="Floi Bucao C."/>
            <person name="Jouanno E."/>
            <person name="Wen M."/>
            <person name="Mejri S."/>
            <person name="Dirks R."/>
            <person name="Jansen H."/>
            <person name="Henkel C."/>
            <person name="Chen W.J."/>
            <person name="Zahm M."/>
            <person name="Cabau C."/>
            <person name="Klopp C."/>
            <person name="Thompson A.W."/>
            <person name="Robinson-Rechavi M."/>
            <person name="Braasch I."/>
            <person name="Lecointre G."/>
            <person name="Bobe J."/>
            <person name="Postlethwait J.H."/>
            <person name="Berthelot C."/>
            <person name="Roest Crollius H."/>
            <person name="Guiguen Y."/>
        </authorList>
    </citation>
    <scope>NUCLEOTIDE SEQUENCE</scope>
    <source>
        <strain evidence="2">WJC10195</strain>
    </source>
</reference>
<evidence type="ECO:0000313" key="3">
    <source>
        <dbReference type="Proteomes" id="UP001152622"/>
    </source>
</evidence>
<evidence type="ECO:0000256" key="1">
    <source>
        <dbReference type="SAM" id="MobiDB-lite"/>
    </source>
</evidence>
<gene>
    <name evidence="2" type="ORF">SKAU_G00095630</name>
</gene>
<dbReference type="Proteomes" id="UP001152622">
    <property type="component" value="Chromosome 3"/>
</dbReference>
<feature type="region of interest" description="Disordered" evidence="1">
    <location>
        <begin position="65"/>
        <end position="99"/>
    </location>
</feature>
<proteinExistence type="predicted"/>
<sequence>MSAKVDWEVLAAGRDSPADSAPDSTPDSQLSNESLAQKPCPPTTTALIVPAIPGFAFSVLATPWGRNKESSHEGDNRGRSAVRGVEEERRGGQASRENWGRGVATVKLVLCH</sequence>
<dbReference type="AlphaFoldDB" id="A0A9Q1FYG2"/>
<comment type="caution">
    <text evidence="2">The sequence shown here is derived from an EMBL/GenBank/DDBJ whole genome shotgun (WGS) entry which is preliminary data.</text>
</comment>
<feature type="compositionally biased region" description="Polar residues" evidence="1">
    <location>
        <begin position="22"/>
        <end position="35"/>
    </location>
</feature>
<organism evidence="2 3">
    <name type="scientific">Synaphobranchus kaupii</name>
    <name type="common">Kaup's arrowtooth eel</name>
    <dbReference type="NCBI Taxonomy" id="118154"/>
    <lineage>
        <taxon>Eukaryota</taxon>
        <taxon>Metazoa</taxon>
        <taxon>Chordata</taxon>
        <taxon>Craniata</taxon>
        <taxon>Vertebrata</taxon>
        <taxon>Euteleostomi</taxon>
        <taxon>Actinopterygii</taxon>
        <taxon>Neopterygii</taxon>
        <taxon>Teleostei</taxon>
        <taxon>Anguilliformes</taxon>
        <taxon>Synaphobranchidae</taxon>
        <taxon>Synaphobranchus</taxon>
    </lineage>
</organism>
<protein>
    <submittedName>
        <fullName evidence="2">Uncharacterized protein</fullName>
    </submittedName>
</protein>